<dbReference type="GO" id="GO:0016787">
    <property type="term" value="F:hydrolase activity"/>
    <property type="evidence" value="ECO:0007669"/>
    <property type="project" value="UniProtKB-KW"/>
</dbReference>
<protein>
    <submittedName>
        <fullName evidence="2">Nucleotide pyrophosphohydrolase</fullName>
    </submittedName>
</protein>
<dbReference type="EMBL" id="LIZT01000021">
    <property type="protein sequence ID" value="KPJ50470.1"/>
    <property type="molecule type" value="Genomic_DNA"/>
</dbReference>
<sequence>MQIREFQELIRRTYFGKDKRRGIAGTYQWFVEEVGELARAMRKNDRAALEEEFADCLAWLVSLATLHGIDMAMVAEKYRAGCPKCGVSECQCEDSGLR</sequence>
<proteinExistence type="predicted"/>
<dbReference type="Pfam" id="PF03819">
    <property type="entry name" value="MazG"/>
    <property type="match status" value="1"/>
</dbReference>
<feature type="domain" description="NTP pyrophosphohydrolase MazG-like" evidence="1">
    <location>
        <begin position="26"/>
        <end position="80"/>
    </location>
</feature>
<dbReference type="PANTHER" id="PTHR42702:SF1">
    <property type="entry name" value="REGULATORY PROTEIN FOR BETA-LACTAMASE"/>
    <property type="match status" value="1"/>
</dbReference>
<dbReference type="InterPro" id="IPR004518">
    <property type="entry name" value="MazG-like_dom"/>
</dbReference>
<gene>
    <name evidence="2" type="ORF">AMJ40_02905</name>
</gene>
<dbReference type="CDD" id="cd11535">
    <property type="entry name" value="NTP-PPase_SsMazG"/>
    <property type="match status" value="1"/>
</dbReference>
<evidence type="ECO:0000313" key="2">
    <source>
        <dbReference type="EMBL" id="KPJ50470.1"/>
    </source>
</evidence>
<dbReference type="Proteomes" id="UP000051124">
    <property type="component" value="Unassembled WGS sequence"/>
</dbReference>
<comment type="caution">
    <text evidence="2">The sequence shown here is derived from an EMBL/GenBank/DDBJ whole genome shotgun (WGS) entry which is preliminary data.</text>
</comment>
<keyword evidence="2" id="KW-0378">Hydrolase</keyword>
<evidence type="ECO:0000259" key="1">
    <source>
        <dbReference type="Pfam" id="PF03819"/>
    </source>
</evidence>
<dbReference type="Gene3D" id="1.10.287.1080">
    <property type="entry name" value="MazG-like"/>
    <property type="match status" value="1"/>
</dbReference>
<dbReference type="AlphaFoldDB" id="A0A0S7WK22"/>
<accession>A0A0S7WK22</accession>
<reference evidence="2 3" key="1">
    <citation type="journal article" date="2015" name="Microbiome">
        <title>Genomic resolution of linkages in carbon, nitrogen, and sulfur cycling among widespread estuary sediment bacteria.</title>
        <authorList>
            <person name="Baker B.J."/>
            <person name="Lazar C.S."/>
            <person name="Teske A.P."/>
            <person name="Dick G.J."/>
        </authorList>
    </citation>
    <scope>NUCLEOTIDE SEQUENCE [LARGE SCALE GENOMIC DNA]</scope>
    <source>
        <strain evidence="2">DG_26</strain>
    </source>
</reference>
<dbReference type="PANTHER" id="PTHR42702">
    <property type="entry name" value="NUCLEOTIDE PYROPHOSPHOHYDROLASE"/>
    <property type="match status" value="1"/>
</dbReference>
<organism evidence="2 3">
    <name type="scientific">candidate division TA06 bacterium DG_26</name>
    <dbReference type="NCBI Taxonomy" id="1703771"/>
    <lineage>
        <taxon>Bacteria</taxon>
        <taxon>Bacteria division TA06</taxon>
    </lineage>
</organism>
<evidence type="ECO:0000313" key="3">
    <source>
        <dbReference type="Proteomes" id="UP000051124"/>
    </source>
</evidence>
<name>A0A0S7WK22_UNCT6</name>
<dbReference type="SUPFAM" id="SSF101386">
    <property type="entry name" value="all-alpha NTP pyrophosphatases"/>
    <property type="match status" value="1"/>
</dbReference>
<dbReference type="PATRIC" id="fig|1703771.3.peg.714"/>